<organism evidence="1">
    <name type="scientific">Magallana gigas</name>
    <name type="common">Pacific oyster</name>
    <name type="synonym">Crassostrea gigas</name>
    <dbReference type="NCBI Taxonomy" id="29159"/>
    <lineage>
        <taxon>Eukaryota</taxon>
        <taxon>Metazoa</taxon>
        <taxon>Spiralia</taxon>
        <taxon>Lophotrochozoa</taxon>
        <taxon>Mollusca</taxon>
        <taxon>Bivalvia</taxon>
        <taxon>Autobranchia</taxon>
        <taxon>Pteriomorphia</taxon>
        <taxon>Ostreida</taxon>
        <taxon>Ostreoidea</taxon>
        <taxon>Ostreidae</taxon>
        <taxon>Magallana</taxon>
    </lineage>
</organism>
<dbReference type="EMBL" id="JH817097">
    <property type="protein sequence ID" value="EKC38136.1"/>
    <property type="molecule type" value="Genomic_DNA"/>
</dbReference>
<protein>
    <submittedName>
        <fullName evidence="1">Uncharacterized protein</fullName>
    </submittedName>
</protein>
<dbReference type="InterPro" id="IPR016186">
    <property type="entry name" value="C-type_lectin-like/link_sf"/>
</dbReference>
<gene>
    <name evidence="1" type="ORF">CGI_10019300</name>
</gene>
<dbReference type="CDD" id="cd00037">
    <property type="entry name" value="CLECT"/>
    <property type="match status" value="1"/>
</dbReference>
<proteinExistence type="predicted"/>
<dbReference type="PROSITE" id="PS50948">
    <property type="entry name" value="PAN"/>
    <property type="match status" value="1"/>
</dbReference>
<dbReference type="InterPro" id="IPR001304">
    <property type="entry name" value="C-type_lectin-like"/>
</dbReference>
<dbReference type="Pfam" id="PF00024">
    <property type="entry name" value="PAN_1"/>
    <property type="match status" value="1"/>
</dbReference>
<evidence type="ECO:0000313" key="1">
    <source>
        <dbReference type="EMBL" id="EKC38136.1"/>
    </source>
</evidence>
<dbReference type="AlphaFoldDB" id="K1RU37"/>
<dbReference type="InParanoid" id="K1RU37"/>
<dbReference type="HOGENOM" id="CLU_1031541_0_0_1"/>
<dbReference type="Pfam" id="PF00059">
    <property type="entry name" value="Lectin_C"/>
    <property type="match status" value="1"/>
</dbReference>
<dbReference type="Gene3D" id="3.10.100.10">
    <property type="entry name" value="Mannose-Binding Protein A, subunit A"/>
    <property type="match status" value="1"/>
</dbReference>
<dbReference type="SUPFAM" id="SSF57414">
    <property type="entry name" value="Hairpin loop containing domain-like"/>
    <property type="match status" value="1"/>
</dbReference>
<sequence>MSDFHDALLNSSKTPWSESGHNVWIGSGAYHQCLDLGALNPSDVSTLNTIGLQQCMRECLGDRTCLSLNYWRNDLRCTQHRVKTGGAYGLVPDSECIYIERQDLPMITTDPKQSWPNARAACQTVGADLAIIDVSAKFSKILSDPDRPFNSFNHWMGGIFNTTTNSYYWIDGRDVGATFSITYGLSGGADNCLYWYDMSPQTREKKCTVAQYSYGNEQHVLITVGSFFGDLKEESVLPQMKKIQIQYMNCGSLKNSNYRHTGNWYNQIIY</sequence>
<name>K1RU37_MAGGI</name>
<dbReference type="SUPFAM" id="SSF56436">
    <property type="entry name" value="C-type lectin-like"/>
    <property type="match status" value="1"/>
</dbReference>
<dbReference type="InterPro" id="IPR003609">
    <property type="entry name" value="Pan_app"/>
</dbReference>
<reference evidence="1" key="1">
    <citation type="journal article" date="2012" name="Nature">
        <title>The oyster genome reveals stress adaptation and complexity of shell formation.</title>
        <authorList>
            <person name="Zhang G."/>
            <person name="Fang X."/>
            <person name="Guo X."/>
            <person name="Li L."/>
            <person name="Luo R."/>
            <person name="Xu F."/>
            <person name="Yang P."/>
            <person name="Zhang L."/>
            <person name="Wang X."/>
            <person name="Qi H."/>
            <person name="Xiong Z."/>
            <person name="Que H."/>
            <person name="Xie Y."/>
            <person name="Holland P.W."/>
            <person name="Paps J."/>
            <person name="Zhu Y."/>
            <person name="Wu F."/>
            <person name="Chen Y."/>
            <person name="Wang J."/>
            <person name="Peng C."/>
            <person name="Meng J."/>
            <person name="Yang L."/>
            <person name="Liu J."/>
            <person name="Wen B."/>
            <person name="Zhang N."/>
            <person name="Huang Z."/>
            <person name="Zhu Q."/>
            <person name="Feng Y."/>
            <person name="Mount A."/>
            <person name="Hedgecock D."/>
            <person name="Xu Z."/>
            <person name="Liu Y."/>
            <person name="Domazet-Loso T."/>
            <person name="Du Y."/>
            <person name="Sun X."/>
            <person name="Zhang S."/>
            <person name="Liu B."/>
            <person name="Cheng P."/>
            <person name="Jiang X."/>
            <person name="Li J."/>
            <person name="Fan D."/>
            <person name="Wang W."/>
            <person name="Fu W."/>
            <person name="Wang T."/>
            <person name="Wang B."/>
            <person name="Zhang J."/>
            <person name="Peng Z."/>
            <person name="Li Y."/>
            <person name="Li N."/>
            <person name="Wang J."/>
            <person name="Chen M."/>
            <person name="He Y."/>
            <person name="Tan F."/>
            <person name="Song X."/>
            <person name="Zheng Q."/>
            <person name="Huang R."/>
            <person name="Yang H."/>
            <person name="Du X."/>
            <person name="Chen L."/>
            <person name="Yang M."/>
            <person name="Gaffney P.M."/>
            <person name="Wang S."/>
            <person name="Luo L."/>
            <person name="She Z."/>
            <person name="Ming Y."/>
            <person name="Huang W."/>
            <person name="Zhang S."/>
            <person name="Huang B."/>
            <person name="Zhang Y."/>
            <person name="Qu T."/>
            <person name="Ni P."/>
            <person name="Miao G."/>
            <person name="Wang J."/>
            <person name="Wang Q."/>
            <person name="Steinberg C.E."/>
            <person name="Wang H."/>
            <person name="Li N."/>
            <person name="Qian L."/>
            <person name="Zhang G."/>
            <person name="Li Y."/>
            <person name="Yang H."/>
            <person name="Liu X."/>
            <person name="Wang J."/>
            <person name="Yin Y."/>
            <person name="Wang J."/>
        </authorList>
    </citation>
    <scope>NUCLEOTIDE SEQUENCE [LARGE SCALE GENOMIC DNA]</scope>
    <source>
        <strain evidence="1">05x7-T-G4-1.051#20</strain>
    </source>
</reference>
<dbReference type="InterPro" id="IPR016187">
    <property type="entry name" value="CTDL_fold"/>
</dbReference>
<accession>K1RU37</accession>